<dbReference type="Pfam" id="PF00312">
    <property type="entry name" value="Ribosomal_S15"/>
    <property type="match status" value="1"/>
</dbReference>
<dbReference type="OrthoDB" id="9799262at2"/>
<reference evidence="7 8" key="1">
    <citation type="submission" date="2017-06" db="EMBL/GenBank/DDBJ databases">
        <title>Metabolic interaction between xylem feeders and their symbionts.</title>
        <authorList>
            <person name="Chouaia B."/>
        </authorList>
    </citation>
    <scope>NUCLEOTIDE SEQUENCE [LARGE SCALE GENOMIC DNA]</scope>
    <source>
        <strain evidence="7 8">Gra</strain>
    </source>
</reference>
<comment type="function">
    <text evidence="4 6">One of the primary rRNA binding proteins, it binds directly to 16S rRNA where it helps nucleate assembly of the platform of the 30S subunit by binding and bridging several RNA helices of the 16S rRNA.</text>
</comment>
<keyword evidence="4 6" id="KW-0699">rRNA-binding</keyword>
<evidence type="ECO:0000256" key="1">
    <source>
        <dbReference type="ARBA" id="ARBA00022980"/>
    </source>
</evidence>
<keyword evidence="1 4" id="KW-0689">Ribosomal protein</keyword>
<dbReference type="InterPro" id="IPR009068">
    <property type="entry name" value="uS15_NS1_RNA-bd_sf"/>
</dbReference>
<evidence type="ECO:0000256" key="6">
    <source>
        <dbReference type="RuleBase" id="RU004524"/>
    </source>
</evidence>
<protein>
    <recommendedName>
        <fullName evidence="4">Small ribosomal subunit protein uS15</fullName>
    </recommendedName>
</protein>
<dbReference type="FunFam" id="1.10.287.10:FF:000002">
    <property type="entry name" value="30S ribosomal protein S15"/>
    <property type="match status" value="1"/>
</dbReference>
<dbReference type="PANTHER" id="PTHR23321">
    <property type="entry name" value="RIBOSOMAL PROTEIN S15, BACTERIAL AND ORGANELLAR"/>
    <property type="match status" value="1"/>
</dbReference>
<dbReference type="GO" id="GO:0019843">
    <property type="term" value="F:rRNA binding"/>
    <property type="evidence" value="ECO:0007669"/>
    <property type="project" value="UniProtKB-UniRule"/>
</dbReference>
<dbReference type="GO" id="GO:0022627">
    <property type="term" value="C:cytosolic small ribosomal subunit"/>
    <property type="evidence" value="ECO:0007669"/>
    <property type="project" value="TreeGrafter"/>
</dbReference>
<proteinExistence type="inferred from homology"/>
<keyword evidence="2 4" id="KW-0687">Ribonucleoprotein</keyword>
<name>A0A2N4XWG9_9GAMM</name>
<dbReference type="RefSeq" id="WP_101627017.1">
    <property type="nucleotide sequence ID" value="NZ_NJPO01000131.1"/>
</dbReference>
<evidence type="ECO:0000313" key="8">
    <source>
        <dbReference type="Proteomes" id="UP000234253"/>
    </source>
</evidence>
<keyword evidence="4 6" id="KW-0694">RNA-binding</keyword>
<evidence type="ECO:0000313" key="7">
    <source>
        <dbReference type="EMBL" id="PLK58402.1"/>
    </source>
</evidence>
<dbReference type="SMART" id="SM01387">
    <property type="entry name" value="Ribosomal_S15"/>
    <property type="match status" value="1"/>
</dbReference>
<dbReference type="Gene3D" id="6.10.250.3130">
    <property type="match status" value="1"/>
</dbReference>
<dbReference type="AlphaFoldDB" id="A0A2N4XWG9"/>
<dbReference type="CDD" id="cd00353">
    <property type="entry name" value="Ribosomal_S15p_S13e"/>
    <property type="match status" value="1"/>
</dbReference>
<dbReference type="InterPro" id="IPR005290">
    <property type="entry name" value="Ribosomal_uS15_bac-type"/>
</dbReference>
<dbReference type="PROSITE" id="PS00362">
    <property type="entry name" value="RIBOSOMAL_S15"/>
    <property type="match status" value="1"/>
</dbReference>
<dbReference type="PANTHER" id="PTHR23321:SF26">
    <property type="entry name" value="SMALL RIBOSOMAL SUBUNIT PROTEIN US15M"/>
    <property type="match status" value="1"/>
</dbReference>
<dbReference type="SUPFAM" id="SSF47060">
    <property type="entry name" value="S15/NS1 RNA-binding domain"/>
    <property type="match status" value="1"/>
</dbReference>
<evidence type="ECO:0000256" key="3">
    <source>
        <dbReference type="ARBA" id="ARBA00064542"/>
    </source>
</evidence>
<dbReference type="GO" id="GO:0003735">
    <property type="term" value="F:structural constituent of ribosome"/>
    <property type="evidence" value="ECO:0007669"/>
    <property type="project" value="InterPro"/>
</dbReference>
<comment type="subunit">
    <text evidence="3 4">Part of the 30S ribosomal subunit. Forms a bridge to the 50S subunit in the 70S ribosome, contacting the 23S rRNA.</text>
</comment>
<evidence type="ECO:0000256" key="4">
    <source>
        <dbReference type="HAMAP-Rule" id="MF_01343"/>
    </source>
</evidence>
<dbReference type="NCBIfam" id="TIGR00952">
    <property type="entry name" value="S15_bact"/>
    <property type="match status" value="1"/>
</dbReference>
<sequence length="89" mass="10284">MSLSINTKAKIISDFGRDAHDSGSTEVQIALLTAQISHLQGHFAEHKKDYHSRRSLLRMVSQRRKLLSYLKDKDITSYTTIIERLSLRR</sequence>
<dbReference type="HAMAP" id="MF_01343_B">
    <property type="entry name" value="Ribosomal_uS15_B"/>
    <property type="match status" value="1"/>
</dbReference>
<comment type="similarity">
    <text evidence="4 5">Belongs to the universal ribosomal protein uS15 family.</text>
</comment>
<accession>A0A2N4XWG9</accession>
<dbReference type="GO" id="GO:0006412">
    <property type="term" value="P:translation"/>
    <property type="evidence" value="ECO:0007669"/>
    <property type="project" value="UniProtKB-UniRule"/>
</dbReference>
<gene>
    <name evidence="4" type="primary">rpsO</name>
    <name evidence="7" type="ORF">CEX73_02510</name>
</gene>
<comment type="function">
    <text evidence="4">Forms an intersubunit bridge (bridge B4) with the 23S rRNA of the 50S subunit in the ribosome.</text>
</comment>
<dbReference type="Proteomes" id="UP000234253">
    <property type="component" value="Unassembled WGS sequence"/>
</dbReference>
<evidence type="ECO:0000256" key="5">
    <source>
        <dbReference type="RuleBase" id="RU003919"/>
    </source>
</evidence>
<comment type="caution">
    <text evidence="7">The sequence shown here is derived from an EMBL/GenBank/DDBJ whole genome shotgun (WGS) entry which is preliminary data.</text>
</comment>
<dbReference type="Gene3D" id="1.10.287.10">
    <property type="entry name" value="S15/NS1, RNA-binding"/>
    <property type="match status" value="1"/>
</dbReference>
<organism evidence="7 8">
    <name type="scientific">Candidatus Palibaumannia cicadellinicola</name>
    <dbReference type="NCBI Taxonomy" id="186490"/>
    <lineage>
        <taxon>Bacteria</taxon>
        <taxon>Pseudomonadati</taxon>
        <taxon>Pseudomonadota</taxon>
        <taxon>Gammaproteobacteria</taxon>
        <taxon>Candidatus Palibaumannia</taxon>
    </lineage>
</organism>
<dbReference type="EMBL" id="NJPO01000131">
    <property type="protein sequence ID" value="PLK58402.1"/>
    <property type="molecule type" value="Genomic_DNA"/>
</dbReference>
<dbReference type="InterPro" id="IPR000589">
    <property type="entry name" value="Ribosomal_uS15"/>
</dbReference>
<evidence type="ECO:0000256" key="2">
    <source>
        <dbReference type="ARBA" id="ARBA00023274"/>
    </source>
</evidence>